<evidence type="ECO:0000313" key="11">
    <source>
        <dbReference type="Proteomes" id="UP000064249"/>
    </source>
</evidence>
<feature type="transmembrane region" description="Helical" evidence="8">
    <location>
        <begin position="131"/>
        <end position="153"/>
    </location>
</feature>
<keyword evidence="8" id="KW-0812">Transmembrane</keyword>
<dbReference type="SUPFAM" id="SSF48452">
    <property type="entry name" value="TPR-like"/>
    <property type="match status" value="1"/>
</dbReference>
<dbReference type="InterPro" id="IPR038063">
    <property type="entry name" value="Transpep_catalytic_dom"/>
</dbReference>
<keyword evidence="4 6" id="KW-0573">Peptidoglycan synthesis</keyword>
<keyword evidence="8" id="KW-1133">Transmembrane helix</keyword>
<dbReference type="PANTHER" id="PTHR30582:SF2">
    <property type="entry name" value="L,D-TRANSPEPTIDASE YCIB-RELATED"/>
    <property type="match status" value="1"/>
</dbReference>
<dbReference type="GO" id="GO:0016740">
    <property type="term" value="F:transferase activity"/>
    <property type="evidence" value="ECO:0007669"/>
    <property type="project" value="UniProtKB-KW"/>
</dbReference>
<evidence type="ECO:0000256" key="6">
    <source>
        <dbReference type="PROSITE-ProRule" id="PRU01373"/>
    </source>
</evidence>
<dbReference type="EMBL" id="LGFU01000025">
    <property type="protein sequence ID" value="KUK46480.1"/>
    <property type="molecule type" value="Genomic_DNA"/>
</dbReference>
<feature type="region of interest" description="Disordered" evidence="7">
    <location>
        <begin position="172"/>
        <end position="199"/>
    </location>
</feature>
<dbReference type="Gene3D" id="2.40.440.10">
    <property type="entry name" value="L,D-transpeptidase catalytic domain-like"/>
    <property type="match status" value="1"/>
</dbReference>
<feature type="domain" description="L,D-TPase catalytic" evidence="9">
    <location>
        <begin position="227"/>
        <end position="340"/>
    </location>
</feature>
<dbReference type="GO" id="GO:0005576">
    <property type="term" value="C:extracellular region"/>
    <property type="evidence" value="ECO:0007669"/>
    <property type="project" value="TreeGrafter"/>
</dbReference>
<evidence type="ECO:0000313" key="10">
    <source>
        <dbReference type="EMBL" id="KUK46480.1"/>
    </source>
</evidence>
<dbReference type="PROSITE" id="PS52029">
    <property type="entry name" value="LD_TPASE"/>
    <property type="match status" value="1"/>
</dbReference>
<evidence type="ECO:0000256" key="7">
    <source>
        <dbReference type="SAM" id="MobiDB-lite"/>
    </source>
</evidence>
<feature type="compositionally biased region" description="Low complexity" evidence="7">
    <location>
        <begin position="175"/>
        <end position="185"/>
    </location>
</feature>
<dbReference type="InterPro" id="IPR011990">
    <property type="entry name" value="TPR-like_helical_dom_sf"/>
</dbReference>
<dbReference type="SUPFAM" id="SSF141523">
    <property type="entry name" value="L,D-transpeptidase catalytic domain-like"/>
    <property type="match status" value="1"/>
</dbReference>
<dbReference type="InterPro" id="IPR005490">
    <property type="entry name" value="LD_TPept_cat_dom"/>
</dbReference>
<feature type="region of interest" description="Disordered" evidence="7">
    <location>
        <begin position="92"/>
        <end position="124"/>
    </location>
</feature>
<evidence type="ECO:0000256" key="5">
    <source>
        <dbReference type="ARBA" id="ARBA00023316"/>
    </source>
</evidence>
<feature type="compositionally biased region" description="Pro residues" evidence="7">
    <location>
        <begin position="186"/>
        <end position="196"/>
    </location>
</feature>
<dbReference type="Gene3D" id="1.25.40.10">
    <property type="entry name" value="Tetratricopeptide repeat domain"/>
    <property type="match status" value="1"/>
</dbReference>
<reference evidence="10 11" key="1">
    <citation type="journal article" date="2015" name="MBio">
        <title>Genome-Resolved Metagenomic Analysis Reveals Roles for Candidate Phyla and Other Microbial Community Members in Biogeochemical Transformations in Oil Reservoirs.</title>
        <authorList>
            <person name="Hu P."/>
            <person name="Tom L."/>
            <person name="Singh A."/>
            <person name="Thomas B.C."/>
            <person name="Baker B.J."/>
            <person name="Piceno Y.M."/>
            <person name="Andersen G.L."/>
            <person name="Banfield J.F."/>
        </authorList>
    </citation>
    <scope>NUCLEOTIDE SEQUENCE [LARGE SCALE GENOMIC DNA]</scope>
    <source>
        <strain evidence="10">46_16</strain>
    </source>
</reference>
<keyword evidence="3 6" id="KW-0133">Cell shape</keyword>
<proteinExistence type="predicted"/>
<dbReference type="InterPro" id="IPR050979">
    <property type="entry name" value="LD-transpeptidase"/>
</dbReference>
<evidence type="ECO:0000256" key="2">
    <source>
        <dbReference type="ARBA" id="ARBA00022679"/>
    </source>
</evidence>
<dbReference type="CDD" id="cd16913">
    <property type="entry name" value="YkuD_like"/>
    <property type="match status" value="1"/>
</dbReference>
<sequence length="341" mass="38133">MNQPTDHSAQIMLQKAQSALKAGNKEEAQHWAHQVLDANPENEEAYLILAATSTPKESMKYLSKVLELNPQNKKARNGLRWTIEQIREEDAQKAAERSAESTTKLKTKTTHKPKVPKKAQKDKPAKKRSSAWAFVLFSSIVLVGATLFINYGLPYIDVIPAEAKDPRPAGAVIKPTLTPTVTPTPTFTPTPLPTATPQPTATADQSYTTYFAHSWDIPDQVRGSNNFWVEVDLSEQTVYTYRGNDFLTSFLVSTGTSSHPTVTGTYKIYAMYPKYTMSGPGYYLPDVPYSMFFYKGYSLHGTYWHSNFGTPMSHGCVNMRTSDAAWVYENASIGTYVFVHY</sequence>
<dbReference type="Proteomes" id="UP000064249">
    <property type="component" value="Unassembled WGS sequence"/>
</dbReference>
<evidence type="ECO:0000256" key="1">
    <source>
        <dbReference type="ARBA" id="ARBA00004752"/>
    </source>
</evidence>
<organism evidence="10 11">
    <name type="scientific">Anaerolinea thermophila</name>
    <dbReference type="NCBI Taxonomy" id="167964"/>
    <lineage>
        <taxon>Bacteria</taxon>
        <taxon>Bacillati</taxon>
        <taxon>Chloroflexota</taxon>
        <taxon>Anaerolineae</taxon>
        <taxon>Anaerolineales</taxon>
        <taxon>Anaerolineaceae</taxon>
        <taxon>Anaerolinea</taxon>
    </lineage>
</organism>
<protein>
    <recommendedName>
        <fullName evidence="9">L,D-TPase catalytic domain-containing protein</fullName>
    </recommendedName>
</protein>
<evidence type="ECO:0000256" key="3">
    <source>
        <dbReference type="ARBA" id="ARBA00022960"/>
    </source>
</evidence>
<evidence type="ECO:0000259" key="9">
    <source>
        <dbReference type="PROSITE" id="PS52029"/>
    </source>
</evidence>
<evidence type="ECO:0000256" key="4">
    <source>
        <dbReference type="ARBA" id="ARBA00022984"/>
    </source>
</evidence>
<name>A0A117LGV4_9CHLR</name>
<comment type="caution">
    <text evidence="10">The sequence shown here is derived from an EMBL/GenBank/DDBJ whole genome shotgun (WGS) entry which is preliminary data.</text>
</comment>
<keyword evidence="5 6" id="KW-0961">Cell wall biogenesis/degradation</keyword>
<dbReference type="Pfam" id="PF03734">
    <property type="entry name" value="YkuD"/>
    <property type="match status" value="1"/>
</dbReference>
<dbReference type="GO" id="GO:0071972">
    <property type="term" value="F:peptidoglycan L,D-transpeptidase activity"/>
    <property type="evidence" value="ECO:0007669"/>
    <property type="project" value="TreeGrafter"/>
</dbReference>
<dbReference type="GO" id="GO:0071555">
    <property type="term" value="P:cell wall organization"/>
    <property type="evidence" value="ECO:0007669"/>
    <property type="project" value="UniProtKB-UniRule"/>
</dbReference>
<keyword evidence="2" id="KW-0808">Transferase</keyword>
<comment type="pathway">
    <text evidence="1 6">Cell wall biogenesis; peptidoglycan biosynthesis.</text>
</comment>
<feature type="active site" description="Nucleophile" evidence="6">
    <location>
        <position position="316"/>
    </location>
</feature>
<feature type="compositionally biased region" description="Basic residues" evidence="7">
    <location>
        <begin position="105"/>
        <end position="124"/>
    </location>
</feature>
<dbReference type="PANTHER" id="PTHR30582">
    <property type="entry name" value="L,D-TRANSPEPTIDASE"/>
    <property type="match status" value="1"/>
</dbReference>
<evidence type="ECO:0000256" key="8">
    <source>
        <dbReference type="SAM" id="Phobius"/>
    </source>
</evidence>
<dbReference type="GO" id="GO:0008360">
    <property type="term" value="P:regulation of cell shape"/>
    <property type="evidence" value="ECO:0007669"/>
    <property type="project" value="UniProtKB-UniRule"/>
</dbReference>
<keyword evidence="8" id="KW-0472">Membrane</keyword>
<dbReference type="AlphaFoldDB" id="A0A117LGV4"/>
<dbReference type="UniPathway" id="UPA00219"/>
<dbReference type="GO" id="GO:0018104">
    <property type="term" value="P:peptidoglycan-protein cross-linking"/>
    <property type="evidence" value="ECO:0007669"/>
    <property type="project" value="TreeGrafter"/>
</dbReference>
<gene>
    <name evidence="10" type="ORF">XD73_0648</name>
</gene>
<feature type="active site" description="Proton donor/acceptor" evidence="6">
    <location>
        <position position="300"/>
    </location>
</feature>
<accession>A0A117LGV4</accession>